<dbReference type="CDD" id="cd07377">
    <property type="entry name" value="WHTH_GntR"/>
    <property type="match status" value="1"/>
</dbReference>
<dbReference type="Gene3D" id="1.10.10.10">
    <property type="entry name" value="Winged helix-like DNA-binding domain superfamily/Winged helix DNA-binding domain"/>
    <property type="match status" value="1"/>
</dbReference>
<keyword evidence="1" id="KW-0805">Transcription regulation</keyword>
<dbReference type="PANTHER" id="PTHR43537:SF5">
    <property type="entry name" value="UXU OPERON TRANSCRIPTIONAL REGULATOR"/>
    <property type="match status" value="1"/>
</dbReference>
<dbReference type="SUPFAM" id="SSF46785">
    <property type="entry name" value="Winged helix' DNA-binding domain"/>
    <property type="match status" value="1"/>
</dbReference>
<evidence type="ECO:0000313" key="6">
    <source>
        <dbReference type="Proteomes" id="UP001501343"/>
    </source>
</evidence>
<dbReference type="SMART" id="SM00895">
    <property type="entry name" value="FCD"/>
    <property type="match status" value="1"/>
</dbReference>
<protein>
    <submittedName>
        <fullName evidence="5">GntR family transcriptional regulator</fullName>
    </submittedName>
</protein>
<organism evidence="5 6">
    <name type="scientific">Microbacterium aoyamense</name>
    <dbReference type="NCBI Taxonomy" id="344166"/>
    <lineage>
        <taxon>Bacteria</taxon>
        <taxon>Bacillati</taxon>
        <taxon>Actinomycetota</taxon>
        <taxon>Actinomycetes</taxon>
        <taxon>Micrococcales</taxon>
        <taxon>Microbacteriaceae</taxon>
        <taxon>Microbacterium</taxon>
    </lineage>
</organism>
<evidence type="ECO:0000256" key="2">
    <source>
        <dbReference type="ARBA" id="ARBA00023125"/>
    </source>
</evidence>
<dbReference type="RefSeq" id="WP_248150998.1">
    <property type="nucleotide sequence ID" value="NZ_BAAAOF010000003.1"/>
</dbReference>
<dbReference type="Gene3D" id="1.20.120.530">
    <property type="entry name" value="GntR ligand-binding domain-like"/>
    <property type="match status" value="1"/>
</dbReference>
<dbReference type="SMART" id="SM00345">
    <property type="entry name" value="HTH_GNTR"/>
    <property type="match status" value="1"/>
</dbReference>
<comment type="caution">
    <text evidence="5">The sequence shown here is derived from an EMBL/GenBank/DDBJ whole genome shotgun (WGS) entry which is preliminary data.</text>
</comment>
<dbReference type="InterPro" id="IPR036390">
    <property type="entry name" value="WH_DNA-bd_sf"/>
</dbReference>
<accession>A0ABP5B2A8</accession>
<keyword evidence="3" id="KW-0804">Transcription</keyword>
<sequence>MARRELNLDALGESGLEHATRATLGKSQQAYLWIKERIASQEFTPGYRLVLSSIAGELDMSVVPVREAIRRLEAEGLVMFERNVGARVSMVDDSQYRFSMQSLSILEGAATALAARRLTADDIRHARSINDLMVETLDHFDPRAFTRLNQEFHSALYEKCPNPRMLDLVHSEWARLGHLRDSTFSFVPGRAAESVREHENIVQLIETSAPLGEIEKAARRHRSATLDAYMIHEHPDEALGLPAF</sequence>
<dbReference type="SUPFAM" id="SSF48008">
    <property type="entry name" value="GntR ligand-binding domain-like"/>
    <property type="match status" value="1"/>
</dbReference>
<dbReference type="InterPro" id="IPR011711">
    <property type="entry name" value="GntR_C"/>
</dbReference>
<keyword evidence="2" id="KW-0238">DNA-binding</keyword>
<evidence type="ECO:0000313" key="5">
    <source>
        <dbReference type="EMBL" id="GAA1927506.1"/>
    </source>
</evidence>
<dbReference type="Pfam" id="PF07729">
    <property type="entry name" value="FCD"/>
    <property type="match status" value="1"/>
</dbReference>
<gene>
    <name evidence="5" type="ORF">GCM10009775_19520</name>
</gene>
<evidence type="ECO:0000256" key="3">
    <source>
        <dbReference type="ARBA" id="ARBA00023163"/>
    </source>
</evidence>
<dbReference type="Proteomes" id="UP001501343">
    <property type="component" value="Unassembled WGS sequence"/>
</dbReference>
<feature type="domain" description="HTH gntR-type" evidence="4">
    <location>
        <begin position="24"/>
        <end position="91"/>
    </location>
</feature>
<dbReference type="PROSITE" id="PS50949">
    <property type="entry name" value="HTH_GNTR"/>
    <property type="match status" value="1"/>
</dbReference>
<evidence type="ECO:0000256" key="1">
    <source>
        <dbReference type="ARBA" id="ARBA00023015"/>
    </source>
</evidence>
<evidence type="ECO:0000259" key="4">
    <source>
        <dbReference type="PROSITE" id="PS50949"/>
    </source>
</evidence>
<dbReference type="InterPro" id="IPR000524">
    <property type="entry name" value="Tscrpt_reg_HTH_GntR"/>
</dbReference>
<reference evidence="6" key="1">
    <citation type="journal article" date="2019" name="Int. J. Syst. Evol. Microbiol.">
        <title>The Global Catalogue of Microorganisms (GCM) 10K type strain sequencing project: providing services to taxonomists for standard genome sequencing and annotation.</title>
        <authorList>
            <consortium name="The Broad Institute Genomics Platform"/>
            <consortium name="The Broad Institute Genome Sequencing Center for Infectious Disease"/>
            <person name="Wu L."/>
            <person name="Ma J."/>
        </authorList>
    </citation>
    <scope>NUCLEOTIDE SEQUENCE [LARGE SCALE GENOMIC DNA]</scope>
    <source>
        <strain evidence="6">JCM 14900</strain>
    </source>
</reference>
<dbReference type="InterPro" id="IPR008920">
    <property type="entry name" value="TF_FadR/GntR_C"/>
</dbReference>
<dbReference type="EMBL" id="BAAAOF010000003">
    <property type="protein sequence ID" value="GAA1927506.1"/>
    <property type="molecule type" value="Genomic_DNA"/>
</dbReference>
<proteinExistence type="predicted"/>
<dbReference type="PANTHER" id="PTHR43537">
    <property type="entry name" value="TRANSCRIPTIONAL REGULATOR, GNTR FAMILY"/>
    <property type="match status" value="1"/>
</dbReference>
<dbReference type="InterPro" id="IPR036388">
    <property type="entry name" value="WH-like_DNA-bd_sf"/>
</dbReference>
<dbReference type="Pfam" id="PF00392">
    <property type="entry name" value="GntR"/>
    <property type="match status" value="1"/>
</dbReference>
<name>A0ABP5B2A8_9MICO</name>
<keyword evidence="6" id="KW-1185">Reference proteome</keyword>